<accession>A0ABT9N5C0</accession>
<protein>
    <recommendedName>
        <fullName evidence="3">PPM-type phosphatase domain-containing protein</fullName>
    </recommendedName>
</protein>
<evidence type="ECO:0000313" key="1">
    <source>
        <dbReference type="EMBL" id="MDP9798905.1"/>
    </source>
</evidence>
<name>A0ABT9N5C0_9ACTN</name>
<keyword evidence="2" id="KW-1185">Reference proteome</keyword>
<organism evidence="1 2">
    <name type="scientific">Catenuloplanes nepalensis</name>
    <dbReference type="NCBI Taxonomy" id="587533"/>
    <lineage>
        <taxon>Bacteria</taxon>
        <taxon>Bacillati</taxon>
        <taxon>Actinomycetota</taxon>
        <taxon>Actinomycetes</taxon>
        <taxon>Micromonosporales</taxon>
        <taxon>Micromonosporaceae</taxon>
        <taxon>Catenuloplanes</taxon>
    </lineage>
</organism>
<gene>
    <name evidence="1" type="ORF">J2S43_007417</name>
</gene>
<sequence length="179" mass="19046">MRIQVASQPSTVSSENEDWVSASPALIVVLDGATARTGTGCRHGISWYAAQLGAALSAAADDRDVPLIHALELSIERVAGMHPECDLTHEATPSAAVGLVRFGDPVEYLVLGDVSVVIDVAERIDVISDERVSQTAISERLVADQFPIGAPEKSAAMVKIQNRDLKAQLSHPFEACRSC</sequence>
<proteinExistence type="predicted"/>
<dbReference type="Proteomes" id="UP001240984">
    <property type="component" value="Unassembled WGS sequence"/>
</dbReference>
<reference evidence="1 2" key="1">
    <citation type="submission" date="2023-07" db="EMBL/GenBank/DDBJ databases">
        <title>Sequencing the genomes of 1000 actinobacteria strains.</title>
        <authorList>
            <person name="Klenk H.-P."/>
        </authorList>
    </citation>
    <scope>NUCLEOTIDE SEQUENCE [LARGE SCALE GENOMIC DNA]</scope>
    <source>
        <strain evidence="1 2">DSM 44710</strain>
    </source>
</reference>
<comment type="caution">
    <text evidence="1">The sequence shown here is derived from an EMBL/GenBank/DDBJ whole genome shotgun (WGS) entry which is preliminary data.</text>
</comment>
<evidence type="ECO:0008006" key="3">
    <source>
        <dbReference type="Google" id="ProtNLM"/>
    </source>
</evidence>
<dbReference type="EMBL" id="JAUSRA010000001">
    <property type="protein sequence ID" value="MDP9798905.1"/>
    <property type="molecule type" value="Genomic_DNA"/>
</dbReference>
<dbReference type="RefSeq" id="WP_306837145.1">
    <property type="nucleotide sequence ID" value="NZ_JAUSRA010000001.1"/>
</dbReference>
<evidence type="ECO:0000313" key="2">
    <source>
        <dbReference type="Proteomes" id="UP001240984"/>
    </source>
</evidence>